<dbReference type="EMBL" id="JACJSW010000222">
    <property type="protein sequence ID" value="MBD2624555.1"/>
    <property type="molecule type" value="Genomic_DNA"/>
</dbReference>
<dbReference type="RefSeq" id="WP_190723625.1">
    <property type="nucleotide sequence ID" value="NZ_JACJSW010000222.1"/>
</dbReference>
<evidence type="ECO:0000313" key="3">
    <source>
        <dbReference type="Proteomes" id="UP000636187"/>
    </source>
</evidence>
<keyword evidence="3" id="KW-1185">Reference proteome</keyword>
<reference evidence="2 3" key="1">
    <citation type="journal article" date="2020" name="ISME J.">
        <title>Comparative genomics reveals insights into cyanobacterial evolution and habitat adaptation.</title>
        <authorList>
            <person name="Chen M.Y."/>
            <person name="Teng W.K."/>
            <person name="Zhao L."/>
            <person name="Hu C.X."/>
            <person name="Zhou Y.K."/>
            <person name="Han B.P."/>
            <person name="Song L.R."/>
            <person name="Shu W.S."/>
        </authorList>
    </citation>
    <scope>NUCLEOTIDE SEQUENCE [LARGE SCALE GENOMIC DNA]</scope>
    <source>
        <strain evidence="2 3">FACHB-1344</strain>
    </source>
</reference>
<proteinExistence type="predicted"/>
<feature type="chain" id="PRO_5045243193" evidence="1">
    <location>
        <begin position="27"/>
        <end position="162"/>
    </location>
</feature>
<organism evidence="2 3">
    <name type="scientific">Microcystis flos-aquae FACHB-1344</name>
    <dbReference type="NCBI Taxonomy" id="2692899"/>
    <lineage>
        <taxon>Bacteria</taxon>
        <taxon>Bacillati</taxon>
        <taxon>Cyanobacteriota</taxon>
        <taxon>Cyanophyceae</taxon>
        <taxon>Oscillatoriophycideae</taxon>
        <taxon>Chroococcales</taxon>
        <taxon>Microcystaceae</taxon>
        <taxon>Microcystis</taxon>
    </lineage>
</organism>
<keyword evidence="1" id="KW-0732">Signal</keyword>
<evidence type="ECO:0000313" key="2">
    <source>
        <dbReference type="EMBL" id="MBD2624555.1"/>
    </source>
</evidence>
<evidence type="ECO:0000256" key="1">
    <source>
        <dbReference type="SAM" id="SignalP"/>
    </source>
</evidence>
<feature type="signal peptide" evidence="1">
    <location>
        <begin position="1"/>
        <end position="26"/>
    </location>
</feature>
<dbReference type="Proteomes" id="UP000636187">
    <property type="component" value="Unassembled WGS sequence"/>
</dbReference>
<sequence>MNHTIQSLALKTLPVVLAMVSPFFTAEFTQAATLQATVIKDELLFLKVKWEGGGLSDQSSPDVLVVPNLNNWEILYDNVPPPPFVNLVQTSNQSLHSWSGKIRVRHKTNPHAGETIGGQEAGLSILFNNTDVLRELHKKDDPIVKWFDKGFPQTTLANGEVD</sequence>
<accession>A0ABR8I0C4</accession>
<protein>
    <submittedName>
        <fullName evidence="2">Uncharacterized protein</fullName>
    </submittedName>
</protein>
<gene>
    <name evidence="2" type="ORF">H6G48_23985</name>
</gene>
<name>A0ABR8I0C4_9CHRO</name>
<comment type="caution">
    <text evidence="2">The sequence shown here is derived from an EMBL/GenBank/DDBJ whole genome shotgun (WGS) entry which is preliminary data.</text>
</comment>